<protein>
    <submittedName>
        <fullName evidence="1">Uncharacterized protein</fullName>
    </submittedName>
</protein>
<evidence type="ECO:0000313" key="2">
    <source>
        <dbReference type="Proteomes" id="UP001497680"/>
    </source>
</evidence>
<evidence type="ECO:0000313" key="1">
    <source>
        <dbReference type="EMBL" id="KAI6090218.1"/>
    </source>
</evidence>
<accession>A0ACC0DCB9</accession>
<dbReference type="Proteomes" id="UP001497680">
    <property type="component" value="Unassembled WGS sequence"/>
</dbReference>
<proteinExistence type="predicted"/>
<organism evidence="1 2">
    <name type="scientific">Hypoxylon rubiginosum</name>
    <dbReference type="NCBI Taxonomy" id="110542"/>
    <lineage>
        <taxon>Eukaryota</taxon>
        <taxon>Fungi</taxon>
        <taxon>Dikarya</taxon>
        <taxon>Ascomycota</taxon>
        <taxon>Pezizomycotina</taxon>
        <taxon>Sordariomycetes</taxon>
        <taxon>Xylariomycetidae</taxon>
        <taxon>Xylariales</taxon>
        <taxon>Hypoxylaceae</taxon>
        <taxon>Hypoxylon</taxon>
    </lineage>
</organism>
<reference evidence="1 2" key="1">
    <citation type="journal article" date="2022" name="New Phytol.">
        <title>Ecological generalism drives hyperdiversity of secondary metabolite gene clusters in xylarialean endophytes.</title>
        <authorList>
            <person name="Franco M.E.E."/>
            <person name="Wisecaver J.H."/>
            <person name="Arnold A.E."/>
            <person name="Ju Y.M."/>
            <person name="Slot J.C."/>
            <person name="Ahrendt S."/>
            <person name="Moore L.P."/>
            <person name="Eastman K.E."/>
            <person name="Scott K."/>
            <person name="Konkel Z."/>
            <person name="Mondo S.J."/>
            <person name="Kuo A."/>
            <person name="Hayes R.D."/>
            <person name="Haridas S."/>
            <person name="Andreopoulos B."/>
            <person name="Riley R."/>
            <person name="LaButti K."/>
            <person name="Pangilinan J."/>
            <person name="Lipzen A."/>
            <person name="Amirebrahimi M."/>
            <person name="Yan J."/>
            <person name="Adam C."/>
            <person name="Keymanesh K."/>
            <person name="Ng V."/>
            <person name="Louie K."/>
            <person name="Northen T."/>
            <person name="Drula E."/>
            <person name="Henrissat B."/>
            <person name="Hsieh H.M."/>
            <person name="Youens-Clark K."/>
            <person name="Lutzoni F."/>
            <person name="Miadlikowska J."/>
            <person name="Eastwood D.C."/>
            <person name="Hamelin R.C."/>
            <person name="Grigoriev I.V."/>
            <person name="U'Ren J.M."/>
        </authorList>
    </citation>
    <scope>NUCLEOTIDE SEQUENCE [LARGE SCALE GENOMIC DNA]</scope>
    <source>
        <strain evidence="1 2">ER1909</strain>
    </source>
</reference>
<keyword evidence="2" id="KW-1185">Reference proteome</keyword>
<gene>
    <name evidence="1" type="ORF">F4821DRAFT_229953</name>
</gene>
<dbReference type="EMBL" id="MU394292">
    <property type="protein sequence ID" value="KAI6090218.1"/>
    <property type="molecule type" value="Genomic_DNA"/>
</dbReference>
<sequence>MDLEGNGLARKVSGVLDLPDEIIKEICKNCNQDDWISLSLVCKRFRDFAASLLYRHFHIVFPDEEDPYYESPIDSLASGLHTFTTSDYDYAKHLRSISVETLSVGKKAEIAYKPFHAADSCGKFMNTLLLLTLRKAQSLDSFKWNIRVELDKLIYKELHSIKPLRHLHIRLQEGPPVYKAPPPLHYQNVQYQARLETLASRAATKTPPTIAAFQNLETLCVLDIDNLELITEIKTCVRNSSSSLRKLKLSFSDNLAMKARGPADHDENGLLVDAGQGSVPDFSQAKMQITQRHRNLQESVLGQIFEVETFQAKRIHKPAESSAKDGQEKGPQVYPSREGKRFIDEVSVVFSRMAANVTGIDDFRVLEQYEAFKTIVKAAKKYVDETDAATETHPSIQAGVDNNEEGEPSSRLDENARSRLWSNQDLLRQIFSPRDEEYGSSMHDTSTEVPVHKLGDELLTIVHQLTWDINIPKPKGPIGLKHLSAAPPDPTENNTPLLNINETGLKDSVRTVKAMAASTLIDARKTLSLDRQCQEFRDGALRAYRSLELILLSANKIKHQWRVMEAEKAAVHAADTPKGLSASENEQLRRNVNQYVRDTRGVGLESLSLYLVPIRAAVLGKAIDVHCLRQITLLNVGEQKRFWQVMMRENKLKPLALLEVFTDDVSLQFLQFVSELDRVTEVFMLRRSILYTPKSFAPTMEIAIEQIRKFVFKKHLPTLERLMIKNEADDSWDIDTPTMRMICYRGQMLSELAVNMAMAAMHTFIQNMGCLVNLRALKVIAFRTTDICMSVMRETRHFIVDTLCNNPELQLEWLAFGDEGLATRIVRKQKAQNYKKSASKSKELIPGSHGGSSGGEYPLVPTNWNPTTEEDDDEFDDLLEIELVEGFVMSDVYNVRIFKKEVVAGTL</sequence>
<name>A0ACC0DCB9_9PEZI</name>
<comment type="caution">
    <text evidence="1">The sequence shown here is derived from an EMBL/GenBank/DDBJ whole genome shotgun (WGS) entry which is preliminary data.</text>
</comment>